<keyword evidence="8" id="KW-0732">Signal</keyword>
<keyword evidence="3" id="KW-1003">Cell membrane</keyword>
<proteinExistence type="predicted"/>
<evidence type="ECO:0000256" key="8">
    <source>
        <dbReference type="SAM" id="SignalP"/>
    </source>
</evidence>
<dbReference type="PANTHER" id="PTHR47130">
    <property type="entry name" value="SI:DKEY-19B23.11-RELATED"/>
    <property type="match status" value="1"/>
</dbReference>
<feature type="chain" id="PRO_5026341494" evidence="8">
    <location>
        <begin position="22"/>
        <end position="908"/>
    </location>
</feature>
<dbReference type="Proteomes" id="UP000503349">
    <property type="component" value="Chromosome 18"/>
</dbReference>
<dbReference type="Pfam" id="PF00100">
    <property type="entry name" value="Zona_pellucida"/>
    <property type="match status" value="1"/>
</dbReference>
<evidence type="ECO:0000313" key="10">
    <source>
        <dbReference type="EMBL" id="KAF3702956.1"/>
    </source>
</evidence>
<dbReference type="InterPro" id="IPR048290">
    <property type="entry name" value="ZP_chr"/>
</dbReference>
<keyword evidence="5" id="KW-0472">Membrane</keyword>
<dbReference type="InterPro" id="IPR055355">
    <property type="entry name" value="ZP-C"/>
</dbReference>
<dbReference type="InterPro" id="IPR058876">
    <property type="entry name" value="Ig-like_ZP"/>
</dbReference>
<dbReference type="Pfam" id="PF26562">
    <property type="entry name" value="Ig-like"/>
    <property type="match status" value="1"/>
</dbReference>
<comment type="subcellular location">
    <subcellularLocation>
        <location evidence="1">Cell membrane</location>
    </subcellularLocation>
    <subcellularLocation>
        <location evidence="2">Secreted</location>
    </subcellularLocation>
</comment>
<feature type="signal peptide" evidence="8">
    <location>
        <begin position="1"/>
        <end position="21"/>
    </location>
</feature>
<evidence type="ECO:0000256" key="5">
    <source>
        <dbReference type="ARBA" id="ARBA00023136"/>
    </source>
</evidence>
<keyword evidence="7" id="KW-0325">Glycoprotein</keyword>
<dbReference type="InterPro" id="IPR042235">
    <property type="entry name" value="ZP-C_dom"/>
</dbReference>
<dbReference type="PRINTS" id="PR00023">
    <property type="entry name" value="ZPELLUCIDA"/>
</dbReference>
<reference evidence="11" key="2">
    <citation type="submission" date="2019-02" db="EMBL/GenBank/DDBJ databases">
        <title>Opniocepnalus argus Var Kimnra genome.</title>
        <authorList>
            <person name="Zhou C."/>
            <person name="Xiao S."/>
        </authorList>
    </citation>
    <scope>NUCLEOTIDE SEQUENCE [LARGE SCALE GENOMIC DNA]</scope>
</reference>
<dbReference type="PANTHER" id="PTHR47130:SF3">
    <property type="entry name" value="ZONA PELLUCIDA PROTEIN"/>
    <property type="match status" value="1"/>
</dbReference>
<reference evidence="10 11" key="1">
    <citation type="submission" date="2019-02" db="EMBL/GenBank/DDBJ databases">
        <title>Opniocepnalus argus genome.</title>
        <authorList>
            <person name="Zhou C."/>
            <person name="Xiao S."/>
        </authorList>
    </citation>
    <scope>NUCLEOTIDE SEQUENCE [LARGE SCALE GENOMIC DNA]</scope>
    <source>
        <strain evidence="10">OARG1902GOOAL</strain>
        <tissue evidence="10">Muscle</tissue>
    </source>
</reference>
<keyword evidence="4" id="KW-0964">Secreted</keyword>
<dbReference type="AlphaFoldDB" id="A0A6G1QLI7"/>
<dbReference type="PROSITE" id="PS00682">
    <property type="entry name" value="ZP_1"/>
    <property type="match status" value="1"/>
</dbReference>
<feature type="domain" description="ZP" evidence="9">
    <location>
        <begin position="608"/>
        <end position="877"/>
    </location>
</feature>
<evidence type="ECO:0000256" key="2">
    <source>
        <dbReference type="ARBA" id="ARBA00004613"/>
    </source>
</evidence>
<dbReference type="GO" id="GO:0005886">
    <property type="term" value="C:plasma membrane"/>
    <property type="evidence" value="ECO:0007669"/>
    <property type="project" value="UniProtKB-SubCell"/>
</dbReference>
<evidence type="ECO:0000256" key="3">
    <source>
        <dbReference type="ARBA" id="ARBA00022475"/>
    </source>
</evidence>
<evidence type="ECO:0000313" key="11">
    <source>
        <dbReference type="Proteomes" id="UP000503349"/>
    </source>
</evidence>
<accession>A0A6G1QLI7</accession>
<gene>
    <name evidence="10" type="ORF">EXN66_Car018644</name>
</gene>
<dbReference type="PROSITE" id="PS51034">
    <property type="entry name" value="ZP_2"/>
    <property type="match status" value="1"/>
</dbReference>
<dbReference type="Gene3D" id="2.60.40.3210">
    <property type="entry name" value="Zona pellucida, ZP-N domain"/>
    <property type="match status" value="1"/>
</dbReference>
<evidence type="ECO:0000259" key="9">
    <source>
        <dbReference type="PROSITE" id="PS51034"/>
    </source>
</evidence>
<dbReference type="GO" id="GO:0005576">
    <property type="term" value="C:extracellular region"/>
    <property type="evidence" value="ECO:0007669"/>
    <property type="project" value="UniProtKB-SubCell"/>
</dbReference>
<organism evidence="10 11">
    <name type="scientific">Channa argus</name>
    <name type="common">Northern snakehead</name>
    <name type="synonym">Ophicephalus argus</name>
    <dbReference type="NCBI Taxonomy" id="215402"/>
    <lineage>
        <taxon>Eukaryota</taxon>
        <taxon>Metazoa</taxon>
        <taxon>Chordata</taxon>
        <taxon>Craniata</taxon>
        <taxon>Vertebrata</taxon>
        <taxon>Euteleostomi</taxon>
        <taxon>Actinopterygii</taxon>
        <taxon>Neopterygii</taxon>
        <taxon>Teleostei</taxon>
        <taxon>Neoteleostei</taxon>
        <taxon>Acanthomorphata</taxon>
        <taxon>Anabantaria</taxon>
        <taxon>Anabantiformes</taxon>
        <taxon>Channoidei</taxon>
        <taxon>Channidae</taxon>
        <taxon>Channa</taxon>
    </lineage>
</organism>
<evidence type="ECO:0000256" key="6">
    <source>
        <dbReference type="ARBA" id="ARBA00023157"/>
    </source>
</evidence>
<dbReference type="InterPro" id="IPR017977">
    <property type="entry name" value="ZP_dom_CS"/>
</dbReference>
<dbReference type="InterPro" id="IPR001507">
    <property type="entry name" value="ZP_dom"/>
</dbReference>
<keyword evidence="11" id="KW-1185">Reference proteome</keyword>
<dbReference type="SMART" id="SM00241">
    <property type="entry name" value="ZP"/>
    <property type="match status" value="1"/>
</dbReference>
<sequence>MCGSAGLGWLVLLLSLVNVEAQKQPYSALDISSKCLGSIMRVDVGPLQGKLLEVAVIINNSSILLTPRLASQCGFSMTTDQLGGAKIYASLQNCFAQNVDTGFMTTLNLRLHGNQMDEDELYQVAETCQYATWASREIVCDHNYMEVSVQRAAPDDYVLPKYPIPRAISRFGDPRHAPEKWPTESGFRMTTIMFFTPEERTMKLTEALKSGYGMASTPSRMILRSLKTTPETYVQNVAGVPMTVLKSSTIFEQKWLATKIDAAAACPILEGSVSFTPDRITWYLPWHIDPLVSSEKFKLLEVHMGVSGQRLDAAEMAARQYSMSVNDLYVISEIPVGAVGGYFKSHIQDNQYLVTYSIEPMVELLWTEDDALEDTRYKVLFPITTPLLSHPPQVIDNTVPKEQTFKMLLGPFGTDVALVNISFPSEVLSVADCNVRGFNVLEHMSPNSSTKVFTIEVPFMDPVVQMTEEGFTAYSLHLTFGLLVLPELVPFSHTAHLEAKLTESDPPSVSSGCDGQNFYVLVKYRTQGLQLKVGKQTLTPELAQHYGFSDNGTHFSLTVPFLAPGVVFEALEKSTIRSRLDLVLWNPETKIKIKHFSVACNFRSTLTECFPNGTMTVLALKLESVPGLNTSLLTLRDPTCGPSFSNDQFAYFVFTVNSCGTSRKFLSNRMVYENEISLPEETETETSDEEEPLYELRVSCHYAINTTHALAFHTSPQVNDPYTYADARGEPEAVMRLALDDSYSVFYRAEDYPVAKYPKQPLYFEVELMGSTSSVVSLELENCWVTLKNDRMSQPRWNLITDGCANPAGSYQVVFHPVQPNARVKYPSNVKRFELQMFALAENQHNVRHQLFVHCDVVICDSRNPLGGICTRRCPNKETQIRGRRQAVSYAVLSFKHVSSGPIVTSLT</sequence>
<dbReference type="EMBL" id="CM015729">
    <property type="protein sequence ID" value="KAF3702956.1"/>
    <property type="molecule type" value="Genomic_DNA"/>
</dbReference>
<evidence type="ECO:0000256" key="7">
    <source>
        <dbReference type="ARBA" id="ARBA00023180"/>
    </source>
</evidence>
<evidence type="ECO:0000256" key="1">
    <source>
        <dbReference type="ARBA" id="ARBA00004236"/>
    </source>
</evidence>
<dbReference type="InterPro" id="IPR055356">
    <property type="entry name" value="ZP-N"/>
</dbReference>
<name>A0A6G1QLI7_CHAAH</name>
<protein>
    <submittedName>
        <fullName evidence="10">Zona pellucida sperm-binding protein 2 Zona pellucida glycoprotein 2</fullName>
    </submittedName>
</protein>
<dbReference type="Gene3D" id="2.60.40.4100">
    <property type="entry name" value="Zona pellucida, ZP-C domain"/>
    <property type="match status" value="1"/>
</dbReference>
<keyword evidence="6" id="KW-1015">Disulfide bond</keyword>
<evidence type="ECO:0000256" key="4">
    <source>
        <dbReference type="ARBA" id="ARBA00022525"/>
    </source>
</evidence>
<dbReference type="Pfam" id="PF23344">
    <property type="entry name" value="ZP-N"/>
    <property type="match status" value="1"/>
</dbReference>